<protein>
    <recommendedName>
        <fullName evidence="3">GNAT family N-acetyltransferase</fullName>
    </recommendedName>
</protein>
<sequence>MALSTPDVVQRFWDADQPTITTGDGLVLRPWLAGDASAVFAAFADPATQRWHDLHLHARITTD</sequence>
<proteinExistence type="predicted"/>
<gene>
    <name evidence="1" type="ORF">SAMN04244553_3013</name>
</gene>
<accession>A0A285L8Y2</accession>
<evidence type="ECO:0008006" key="3">
    <source>
        <dbReference type="Google" id="ProtNLM"/>
    </source>
</evidence>
<reference evidence="1 2" key="1">
    <citation type="submission" date="2017-09" db="EMBL/GenBank/DDBJ databases">
        <authorList>
            <person name="Ehlers B."/>
            <person name="Leendertz F.H."/>
        </authorList>
    </citation>
    <scope>NUCLEOTIDE SEQUENCE [LARGE SCALE GENOMIC DNA]</scope>
    <source>
        <strain evidence="1 2">DSM 45537</strain>
    </source>
</reference>
<dbReference type="RefSeq" id="WP_097245325.1">
    <property type="nucleotide sequence ID" value="NZ_OBEG01000002.1"/>
</dbReference>
<evidence type="ECO:0000313" key="2">
    <source>
        <dbReference type="Proteomes" id="UP000219565"/>
    </source>
</evidence>
<dbReference type="STRING" id="1379680.GCA_001612615_05880"/>
<evidence type="ECO:0000313" key="1">
    <source>
        <dbReference type="EMBL" id="SNY81419.1"/>
    </source>
</evidence>
<organism evidence="1 2">
    <name type="scientific">Nocardia amikacinitolerans</name>
    <dbReference type="NCBI Taxonomy" id="756689"/>
    <lineage>
        <taxon>Bacteria</taxon>
        <taxon>Bacillati</taxon>
        <taxon>Actinomycetota</taxon>
        <taxon>Actinomycetes</taxon>
        <taxon>Mycobacteriales</taxon>
        <taxon>Nocardiaceae</taxon>
        <taxon>Nocardia</taxon>
    </lineage>
</organism>
<dbReference type="Proteomes" id="UP000219565">
    <property type="component" value="Unassembled WGS sequence"/>
</dbReference>
<dbReference type="OrthoDB" id="2061990at2"/>
<dbReference type="EMBL" id="OBEG01000002">
    <property type="protein sequence ID" value="SNY81419.1"/>
    <property type="molecule type" value="Genomic_DNA"/>
</dbReference>
<name>A0A285L8Y2_9NOCA</name>
<keyword evidence="2" id="KW-1185">Reference proteome</keyword>
<dbReference type="AlphaFoldDB" id="A0A285L8Y2"/>